<dbReference type="PANTHER" id="PTHR44259:SF93">
    <property type="entry name" value="PROTEIN, PUTATIVE (DUF295)-RELATED"/>
    <property type="match status" value="1"/>
</dbReference>
<evidence type="ECO:0000259" key="1">
    <source>
        <dbReference type="Pfam" id="PF03478"/>
    </source>
</evidence>
<evidence type="ECO:0000313" key="3">
    <source>
        <dbReference type="EnsemblPlants" id="AES62831"/>
    </source>
</evidence>
<reference evidence="2 4" key="2">
    <citation type="journal article" date="2014" name="BMC Genomics">
        <title>An improved genome release (version Mt4.0) for the model legume Medicago truncatula.</title>
        <authorList>
            <person name="Tang H."/>
            <person name="Krishnakumar V."/>
            <person name="Bidwell S."/>
            <person name="Rosen B."/>
            <person name="Chan A."/>
            <person name="Zhou S."/>
            <person name="Gentzbittel L."/>
            <person name="Childs K.L."/>
            <person name="Yandell M."/>
            <person name="Gundlach H."/>
            <person name="Mayer K.F."/>
            <person name="Schwartz D.C."/>
            <person name="Town C.D."/>
        </authorList>
    </citation>
    <scope>GENOME REANNOTATION</scope>
    <source>
        <strain evidence="3 4">cv. Jemalong A17</strain>
    </source>
</reference>
<reference evidence="3" key="3">
    <citation type="submission" date="2015-04" db="UniProtKB">
        <authorList>
            <consortium name="EnsemblPlants"/>
        </authorList>
    </citation>
    <scope>IDENTIFICATION</scope>
    <source>
        <strain evidence="3">cv. Jemalong A17</strain>
    </source>
</reference>
<dbReference type="PANTHER" id="PTHR44259">
    <property type="entry name" value="OS07G0183000 PROTEIN-RELATED"/>
    <property type="match status" value="1"/>
</dbReference>
<dbReference type="EMBL" id="CM001217">
    <property type="protein sequence ID" value="AES62831.1"/>
    <property type="molecule type" value="Genomic_DNA"/>
</dbReference>
<proteinExistence type="predicted"/>
<dbReference type="Proteomes" id="UP000002051">
    <property type="component" value="Unassembled WGS sequence"/>
</dbReference>
<keyword evidence="4" id="KW-1185">Reference proteome</keyword>
<reference evidence="2 4" key="1">
    <citation type="journal article" date="2011" name="Nature">
        <title>The Medicago genome provides insight into the evolution of rhizobial symbioses.</title>
        <authorList>
            <person name="Young N.D."/>
            <person name="Debelle F."/>
            <person name="Oldroyd G.E."/>
            <person name="Geurts R."/>
            <person name="Cannon S.B."/>
            <person name="Udvardi M.K."/>
            <person name="Benedito V.A."/>
            <person name="Mayer K.F."/>
            <person name="Gouzy J."/>
            <person name="Schoof H."/>
            <person name="Van de Peer Y."/>
            <person name="Proost S."/>
            <person name="Cook D.R."/>
            <person name="Meyers B.C."/>
            <person name="Spannagl M."/>
            <person name="Cheung F."/>
            <person name="De Mita S."/>
            <person name="Krishnakumar V."/>
            <person name="Gundlach H."/>
            <person name="Zhou S."/>
            <person name="Mudge J."/>
            <person name="Bharti A.K."/>
            <person name="Murray J.D."/>
            <person name="Naoumkina M.A."/>
            <person name="Rosen B."/>
            <person name="Silverstein K.A."/>
            <person name="Tang H."/>
            <person name="Rombauts S."/>
            <person name="Zhao P.X."/>
            <person name="Zhou P."/>
            <person name="Barbe V."/>
            <person name="Bardou P."/>
            <person name="Bechner M."/>
            <person name="Bellec A."/>
            <person name="Berger A."/>
            <person name="Berges H."/>
            <person name="Bidwell S."/>
            <person name="Bisseling T."/>
            <person name="Choisne N."/>
            <person name="Couloux A."/>
            <person name="Denny R."/>
            <person name="Deshpande S."/>
            <person name="Dai X."/>
            <person name="Doyle J.J."/>
            <person name="Dudez A.M."/>
            <person name="Farmer A.D."/>
            <person name="Fouteau S."/>
            <person name="Franken C."/>
            <person name="Gibelin C."/>
            <person name="Gish J."/>
            <person name="Goldstein S."/>
            <person name="Gonzalez A.J."/>
            <person name="Green P.J."/>
            <person name="Hallab A."/>
            <person name="Hartog M."/>
            <person name="Hua A."/>
            <person name="Humphray S.J."/>
            <person name="Jeong D.H."/>
            <person name="Jing Y."/>
            <person name="Jocker A."/>
            <person name="Kenton S.M."/>
            <person name="Kim D.J."/>
            <person name="Klee K."/>
            <person name="Lai H."/>
            <person name="Lang C."/>
            <person name="Lin S."/>
            <person name="Macmil S.L."/>
            <person name="Magdelenat G."/>
            <person name="Matthews L."/>
            <person name="McCorrison J."/>
            <person name="Monaghan E.L."/>
            <person name="Mun J.H."/>
            <person name="Najar F.Z."/>
            <person name="Nicholson C."/>
            <person name="Noirot C."/>
            <person name="O'Bleness M."/>
            <person name="Paule C.R."/>
            <person name="Poulain J."/>
            <person name="Prion F."/>
            <person name="Qin B."/>
            <person name="Qu C."/>
            <person name="Retzel E.F."/>
            <person name="Riddle C."/>
            <person name="Sallet E."/>
            <person name="Samain S."/>
            <person name="Samson N."/>
            <person name="Sanders I."/>
            <person name="Saurat O."/>
            <person name="Scarpelli C."/>
            <person name="Schiex T."/>
            <person name="Segurens B."/>
            <person name="Severin A.J."/>
            <person name="Sherrier D.J."/>
            <person name="Shi R."/>
            <person name="Sims S."/>
            <person name="Singer S.R."/>
            <person name="Sinharoy S."/>
            <person name="Sterck L."/>
            <person name="Viollet A."/>
            <person name="Wang B.B."/>
            <person name="Wang K."/>
            <person name="Wang M."/>
            <person name="Wang X."/>
            <person name="Warfsmann J."/>
            <person name="Weissenbach J."/>
            <person name="White D.D."/>
            <person name="White J.D."/>
            <person name="Wiley G.B."/>
            <person name="Wincker P."/>
            <person name="Xing Y."/>
            <person name="Yang L."/>
            <person name="Yao Z."/>
            <person name="Ying F."/>
            <person name="Zhai J."/>
            <person name="Zhou L."/>
            <person name="Zuber A."/>
            <person name="Denarie J."/>
            <person name="Dixon R.A."/>
            <person name="May G.D."/>
            <person name="Schwartz D.C."/>
            <person name="Rogers J."/>
            <person name="Quetier F."/>
            <person name="Town C.D."/>
            <person name="Roe B.A."/>
        </authorList>
    </citation>
    <scope>NUCLEOTIDE SEQUENCE [LARGE SCALE GENOMIC DNA]</scope>
    <source>
        <strain evidence="2">A17</strain>
        <strain evidence="3 4">cv. Jemalong A17</strain>
    </source>
</reference>
<dbReference type="EnsemblPlants" id="AES62831">
    <property type="protein sequence ID" value="AES62831"/>
    <property type="gene ID" value="MTR_1g108750"/>
</dbReference>
<dbReference type="InterPro" id="IPR050942">
    <property type="entry name" value="F-box_BR-signaling"/>
</dbReference>
<dbReference type="PaxDb" id="3880-AES62831"/>
<protein>
    <recommendedName>
        <fullName evidence="1">KIB1-4 beta-propeller domain-containing protein</fullName>
    </recommendedName>
</protein>
<gene>
    <name evidence="2" type="ordered locus">MTR_1g108750</name>
</gene>
<dbReference type="Pfam" id="PF03478">
    <property type="entry name" value="Beta-prop_KIB1-4"/>
    <property type="match status" value="1"/>
</dbReference>
<organism evidence="2 4">
    <name type="scientific">Medicago truncatula</name>
    <name type="common">Barrel medic</name>
    <name type="synonym">Medicago tribuloides</name>
    <dbReference type="NCBI Taxonomy" id="3880"/>
    <lineage>
        <taxon>Eukaryota</taxon>
        <taxon>Viridiplantae</taxon>
        <taxon>Streptophyta</taxon>
        <taxon>Embryophyta</taxon>
        <taxon>Tracheophyta</taxon>
        <taxon>Spermatophyta</taxon>
        <taxon>Magnoliopsida</taxon>
        <taxon>eudicotyledons</taxon>
        <taxon>Gunneridae</taxon>
        <taxon>Pentapetalae</taxon>
        <taxon>rosids</taxon>
        <taxon>fabids</taxon>
        <taxon>Fabales</taxon>
        <taxon>Fabaceae</taxon>
        <taxon>Papilionoideae</taxon>
        <taxon>50 kb inversion clade</taxon>
        <taxon>NPAAA clade</taxon>
        <taxon>Hologalegina</taxon>
        <taxon>IRL clade</taxon>
        <taxon>Trifolieae</taxon>
        <taxon>Medicago</taxon>
    </lineage>
</organism>
<feature type="domain" description="KIB1-4 beta-propeller" evidence="1">
    <location>
        <begin position="62"/>
        <end position="124"/>
    </location>
</feature>
<accession>G7IAW0</accession>
<evidence type="ECO:0000313" key="4">
    <source>
        <dbReference type="Proteomes" id="UP000002051"/>
    </source>
</evidence>
<dbReference type="InterPro" id="IPR005174">
    <property type="entry name" value="KIB1-4_b-propeller"/>
</dbReference>
<sequence length="124" mass="14069">MERDWVNLGAIPLGLVLDMLEEHIDHVWFGAVCKSWRSIAKLNHQDQHIAHANDGEELVVWHSKRETVCGSSHGWLALVDYSKSTLTLMNPFKDIPPIILPPINWVYKVTLSADLITSPNDYVV</sequence>
<evidence type="ECO:0000313" key="2">
    <source>
        <dbReference type="EMBL" id="AES62831.1"/>
    </source>
</evidence>
<dbReference type="HOGENOM" id="CLU_2007269_0_0_1"/>
<dbReference type="AlphaFoldDB" id="G7IAW0"/>
<name>G7IAW0_MEDTR</name>